<reference evidence="12 13" key="1">
    <citation type="submission" date="2023-10" db="EMBL/GenBank/DDBJ databases">
        <authorList>
            <person name="Maclean D."/>
            <person name="Macfadyen A."/>
        </authorList>
    </citation>
    <scope>NUCLEOTIDE SEQUENCE [LARGE SCALE GENOMIC DNA]</scope>
</reference>
<dbReference type="PANTHER" id="PTHR11097:SF9">
    <property type="entry name" value="EXOSOME COMPLEX COMPONENT RRP43"/>
    <property type="match status" value="1"/>
</dbReference>
<dbReference type="GO" id="GO:0034473">
    <property type="term" value="P:U1 snRNA 3'-end processing"/>
    <property type="evidence" value="ECO:0007669"/>
    <property type="project" value="TreeGrafter"/>
</dbReference>
<dbReference type="GO" id="GO:0071028">
    <property type="term" value="P:nuclear mRNA surveillance"/>
    <property type="evidence" value="ECO:0007669"/>
    <property type="project" value="TreeGrafter"/>
</dbReference>
<dbReference type="GO" id="GO:0005730">
    <property type="term" value="C:nucleolus"/>
    <property type="evidence" value="ECO:0007669"/>
    <property type="project" value="UniProtKB-SubCell"/>
</dbReference>
<organism evidence="12 13">
    <name type="scientific">Coccomyxa viridis</name>
    <dbReference type="NCBI Taxonomy" id="1274662"/>
    <lineage>
        <taxon>Eukaryota</taxon>
        <taxon>Viridiplantae</taxon>
        <taxon>Chlorophyta</taxon>
        <taxon>core chlorophytes</taxon>
        <taxon>Trebouxiophyceae</taxon>
        <taxon>Trebouxiophyceae incertae sedis</taxon>
        <taxon>Coccomyxaceae</taxon>
        <taxon>Coccomyxa</taxon>
    </lineage>
</organism>
<dbReference type="Pfam" id="PF01138">
    <property type="entry name" value="RNase_PH"/>
    <property type="match status" value="1"/>
</dbReference>
<dbReference type="InterPro" id="IPR036345">
    <property type="entry name" value="ExoRNase_PH_dom2_sf"/>
</dbReference>
<evidence type="ECO:0000259" key="11">
    <source>
        <dbReference type="Pfam" id="PF03725"/>
    </source>
</evidence>
<evidence type="ECO:0000256" key="5">
    <source>
        <dbReference type="ARBA" id="ARBA00022552"/>
    </source>
</evidence>
<proteinExistence type="inferred from homology"/>
<dbReference type="InterPro" id="IPR001247">
    <property type="entry name" value="ExoRNase_PH_dom1"/>
</dbReference>
<comment type="subcellular location">
    <subcellularLocation>
        <location evidence="1">Cytoplasm</location>
    </subcellularLocation>
    <subcellularLocation>
        <location evidence="2">Nucleus</location>
        <location evidence="2">Nucleolus</location>
    </subcellularLocation>
</comment>
<dbReference type="GO" id="GO:0071035">
    <property type="term" value="P:nuclear polyadenylation-dependent rRNA catabolic process"/>
    <property type="evidence" value="ECO:0007669"/>
    <property type="project" value="TreeGrafter"/>
</dbReference>
<keyword evidence="4" id="KW-0963">Cytoplasm</keyword>
<dbReference type="PANTHER" id="PTHR11097">
    <property type="entry name" value="EXOSOME COMPLEX EXONUCLEASE RIBOSOMAL RNA PROCESSING PROTEIN"/>
    <property type="match status" value="1"/>
</dbReference>
<evidence type="ECO:0000313" key="13">
    <source>
        <dbReference type="Proteomes" id="UP001314263"/>
    </source>
</evidence>
<evidence type="ECO:0000259" key="10">
    <source>
        <dbReference type="Pfam" id="PF01138"/>
    </source>
</evidence>
<evidence type="ECO:0000256" key="8">
    <source>
        <dbReference type="ARBA" id="ARBA00023242"/>
    </source>
</evidence>
<sequence length="294" mass="30709">MAGTETSSSNELQAEAFKQLYPEQYYAKFISSNLRPDGRALTAARATTIGINPIGTADSSALVKIGESTAMAGIKLGISALDQEPALEGLLAVSVEMAAFSSAKSRPGRSSIAAQCAQQQVKEVLLSGVLDVKQLQLKEGQAWKLFLDIYVLDADGCMSDLCLLAAVAALLGLRLPSKEIGEEGKVVAAAEGQTRHNEGLLRLSSVPMATTCAMYDGHIITDPDAEEEALAASTLTSVVDNTGALRGLLKAGGTTAADVATLQRCLQAATLRHKELSAVLSQSLQAAGLPSQHR</sequence>
<evidence type="ECO:0000256" key="9">
    <source>
        <dbReference type="ARBA" id="ARBA00030617"/>
    </source>
</evidence>
<gene>
    <name evidence="12" type="ORF">CVIRNUC_007701</name>
</gene>
<evidence type="ECO:0000256" key="4">
    <source>
        <dbReference type="ARBA" id="ARBA00022490"/>
    </source>
</evidence>
<name>A0AAV1IE74_9CHLO</name>
<dbReference type="InterPro" id="IPR015847">
    <property type="entry name" value="ExoRNase_PH_dom2"/>
</dbReference>
<keyword evidence="6" id="KW-0271">Exosome</keyword>
<dbReference type="AlphaFoldDB" id="A0AAV1IE74"/>
<dbReference type="InterPro" id="IPR020568">
    <property type="entry name" value="Ribosomal_Su5_D2-typ_SF"/>
</dbReference>
<dbReference type="GO" id="GO:0000176">
    <property type="term" value="C:nuclear exosome (RNase complex)"/>
    <property type="evidence" value="ECO:0007669"/>
    <property type="project" value="TreeGrafter"/>
</dbReference>
<comment type="caution">
    <text evidence="12">The sequence shown here is derived from an EMBL/GenBank/DDBJ whole genome shotgun (WGS) entry which is preliminary data.</text>
</comment>
<keyword evidence="5" id="KW-0698">rRNA processing</keyword>
<dbReference type="SUPFAM" id="SSF55666">
    <property type="entry name" value="Ribonuclease PH domain 2-like"/>
    <property type="match status" value="1"/>
</dbReference>
<protein>
    <recommendedName>
        <fullName evidence="9">Ribosomal RNA-processing protein 43</fullName>
    </recommendedName>
</protein>
<comment type="similarity">
    <text evidence="3">Belongs to the RNase PH family.</text>
</comment>
<evidence type="ECO:0000256" key="1">
    <source>
        <dbReference type="ARBA" id="ARBA00004496"/>
    </source>
</evidence>
<dbReference type="EMBL" id="CAUYUE010000010">
    <property type="protein sequence ID" value="CAK0784497.1"/>
    <property type="molecule type" value="Genomic_DNA"/>
</dbReference>
<evidence type="ECO:0000256" key="3">
    <source>
        <dbReference type="ARBA" id="ARBA00006678"/>
    </source>
</evidence>
<dbReference type="Gene3D" id="3.30.230.70">
    <property type="entry name" value="GHMP Kinase, N-terminal domain"/>
    <property type="match status" value="1"/>
</dbReference>
<evidence type="ECO:0000256" key="7">
    <source>
        <dbReference type="ARBA" id="ARBA00022884"/>
    </source>
</evidence>
<dbReference type="Pfam" id="PF03725">
    <property type="entry name" value="RNase_PH_C"/>
    <property type="match status" value="1"/>
</dbReference>
<feature type="domain" description="Exoribonuclease phosphorolytic" evidence="11">
    <location>
        <begin position="206"/>
        <end position="269"/>
    </location>
</feature>
<accession>A0AAV1IE74</accession>
<keyword evidence="8" id="KW-0539">Nucleus</keyword>
<dbReference type="SUPFAM" id="SSF54211">
    <property type="entry name" value="Ribosomal protein S5 domain 2-like"/>
    <property type="match status" value="1"/>
</dbReference>
<dbReference type="GO" id="GO:0035925">
    <property type="term" value="F:mRNA 3'-UTR AU-rich region binding"/>
    <property type="evidence" value="ECO:0007669"/>
    <property type="project" value="TreeGrafter"/>
</dbReference>
<dbReference type="GO" id="GO:0071038">
    <property type="term" value="P:TRAMP-dependent tRNA surveillance pathway"/>
    <property type="evidence" value="ECO:0007669"/>
    <property type="project" value="TreeGrafter"/>
</dbReference>
<dbReference type="GO" id="GO:0000177">
    <property type="term" value="C:cytoplasmic exosome (RNase complex)"/>
    <property type="evidence" value="ECO:0007669"/>
    <property type="project" value="TreeGrafter"/>
</dbReference>
<dbReference type="GO" id="GO:0034475">
    <property type="term" value="P:U4 snRNA 3'-end processing"/>
    <property type="evidence" value="ECO:0007669"/>
    <property type="project" value="TreeGrafter"/>
</dbReference>
<feature type="domain" description="Exoribonuclease phosphorolytic" evidence="10">
    <location>
        <begin position="45"/>
        <end position="176"/>
    </location>
</feature>
<evidence type="ECO:0000313" key="12">
    <source>
        <dbReference type="EMBL" id="CAK0784497.1"/>
    </source>
</evidence>
<keyword evidence="7" id="KW-0694">RNA-binding</keyword>
<dbReference type="GO" id="GO:0000467">
    <property type="term" value="P:exonucleolytic trimming to generate mature 3'-end of 5.8S rRNA from tricistronic rRNA transcript (SSU-rRNA, 5.8S rRNA, LSU-rRNA)"/>
    <property type="evidence" value="ECO:0007669"/>
    <property type="project" value="TreeGrafter"/>
</dbReference>
<dbReference type="InterPro" id="IPR050590">
    <property type="entry name" value="Exosome_comp_Rrp42_subfam"/>
</dbReference>
<dbReference type="GO" id="GO:0016075">
    <property type="term" value="P:rRNA catabolic process"/>
    <property type="evidence" value="ECO:0007669"/>
    <property type="project" value="TreeGrafter"/>
</dbReference>
<evidence type="ECO:0000256" key="2">
    <source>
        <dbReference type="ARBA" id="ARBA00004604"/>
    </source>
</evidence>
<dbReference type="Proteomes" id="UP001314263">
    <property type="component" value="Unassembled WGS sequence"/>
</dbReference>
<dbReference type="GO" id="GO:0034476">
    <property type="term" value="P:U5 snRNA 3'-end processing"/>
    <property type="evidence" value="ECO:0007669"/>
    <property type="project" value="TreeGrafter"/>
</dbReference>
<dbReference type="InterPro" id="IPR027408">
    <property type="entry name" value="PNPase/RNase_PH_dom_sf"/>
</dbReference>
<keyword evidence="13" id="KW-1185">Reference proteome</keyword>
<evidence type="ECO:0000256" key="6">
    <source>
        <dbReference type="ARBA" id="ARBA00022835"/>
    </source>
</evidence>